<feature type="repeat" description="ANK" evidence="3">
    <location>
        <begin position="159"/>
        <end position="191"/>
    </location>
</feature>
<feature type="region of interest" description="Disordered" evidence="4">
    <location>
        <begin position="411"/>
        <end position="446"/>
    </location>
</feature>
<keyword evidence="5" id="KW-1133">Transmembrane helix</keyword>
<dbReference type="PRINTS" id="PR01415">
    <property type="entry name" value="ANKYRIN"/>
</dbReference>
<reference evidence="6 7" key="1">
    <citation type="submission" date="2011-06" db="EMBL/GenBank/DDBJ databases">
        <title>The Genome Sequence of Fusarium oxysporum FOSC 3-a.</title>
        <authorList>
            <consortium name="The Broad Institute Genome Sequencing Platform"/>
            <person name="Ma L.-J."/>
            <person name="Gale L.R."/>
            <person name="Schwartz D.C."/>
            <person name="Zhou S."/>
            <person name="Corby-Kistler H."/>
            <person name="Young S.K."/>
            <person name="Zeng Q."/>
            <person name="Gargeya S."/>
            <person name="Fitzgerald M."/>
            <person name="Haas B."/>
            <person name="Abouelleil A."/>
            <person name="Alvarado L."/>
            <person name="Arachchi H.M."/>
            <person name="Berlin A."/>
            <person name="Brown A."/>
            <person name="Chapman S.B."/>
            <person name="Chen Z."/>
            <person name="Dunbar C."/>
            <person name="Freedman E."/>
            <person name="Gearin G."/>
            <person name="Gellesch M."/>
            <person name="Goldberg J."/>
            <person name="Griggs A."/>
            <person name="Gujja S."/>
            <person name="Heiman D."/>
            <person name="Howarth C."/>
            <person name="Larson L."/>
            <person name="Lui A."/>
            <person name="MacDonald P.J.P."/>
            <person name="Mehta T."/>
            <person name="Montmayeur A."/>
            <person name="Murphy C."/>
            <person name="Neiman D."/>
            <person name="Pearson M."/>
            <person name="Priest M."/>
            <person name="Roberts A."/>
            <person name="Saif S."/>
            <person name="Shea T."/>
            <person name="Shenoy N."/>
            <person name="Sisk P."/>
            <person name="Stolte C."/>
            <person name="Sykes S."/>
            <person name="Wortman J."/>
            <person name="Nusbaum C."/>
            <person name="Birren B."/>
        </authorList>
    </citation>
    <scope>NUCLEOTIDE SEQUENCE [LARGE SCALE GENOMIC DNA]</scope>
    <source>
        <strain evidence="7">FOSC 3-a</strain>
    </source>
</reference>
<dbReference type="GO" id="GO:0016020">
    <property type="term" value="C:membrane"/>
    <property type="evidence" value="ECO:0007669"/>
    <property type="project" value="InterPro"/>
</dbReference>
<feature type="compositionally biased region" description="Basic and acidic residues" evidence="4">
    <location>
        <begin position="39"/>
        <end position="50"/>
    </location>
</feature>
<protein>
    <submittedName>
        <fullName evidence="6">Uncharacterized protein</fullName>
    </submittedName>
</protein>
<proteinExistence type="predicted"/>
<feature type="repeat" description="ANK" evidence="3">
    <location>
        <begin position="227"/>
        <end position="259"/>
    </location>
</feature>
<accession>W9HVG8</accession>
<feature type="region of interest" description="Disordered" evidence="4">
    <location>
        <begin position="1473"/>
        <end position="1498"/>
    </location>
</feature>
<dbReference type="InterPro" id="IPR002523">
    <property type="entry name" value="MgTranspt_CorA/ZnTranspt_ZntB"/>
</dbReference>
<dbReference type="Pfam" id="PF12796">
    <property type="entry name" value="Ank_2"/>
    <property type="match status" value="5"/>
</dbReference>
<evidence type="ECO:0000256" key="1">
    <source>
        <dbReference type="ARBA" id="ARBA00022737"/>
    </source>
</evidence>
<feature type="region of interest" description="Disordered" evidence="4">
    <location>
        <begin position="929"/>
        <end position="1006"/>
    </location>
</feature>
<dbReference type="OrthoDB" id="341259at2759"/>
<sequence length="1535" mass="170041">MTDASLAVNAEDGGAREKETTGPDDPGDGTAHRSSHGSSVHEVDKDHEPEPLPLHEKLLEIAQTPQPTNAATLAEFKDLLVEKASEINTLGETGKTALHIAIEQGLTTEAQYIIHGGANIAVADNEGQQPLYLACVEGHTELVELLLSKKASIDAASNRGETPIAAACRNGHTKIVNILLGGKANTKISDNRKWTPLHWASVGNHEEIVKRLLGVDTLNLNATEALAHWTPLNVAAYCGHKGVVSLLLEKNADLYIKNSLQWTPLMTATTMQHLEIVRTILDHKTGWKAGYLERGNHLNNNPLHVASKTGFYEIASLLIGAGANCNATDSQGMTPLHVASFHNHSKIVALLLSEAPVPVVDVNAEADDGRTSLHLASLQGNELIVKALLQKNASIDATDKTGMTPLHLASGANAEDRCLSDPDPVSPSPSGDDDPDSENGNTEAKSGRHLSVVELLLLNGANKNIKDTNGDTALHRAAALGDKTRINVLRKEMKADDFSWGDWKDSPVYSALVGSNPGTAVESLLAKQEVKKAPFWKGGGRIQVITEAAKNSKPYDILHSLFRELSRDSDSSPEGCKSWGPIQWAAHERLPDVLSGLINKSGSVENVDHMVHEALQITSGSIGSDELQSEPSCESLVQVKWILITNSERTPKNTKSVRAASELIRSIIEQKAMVTEVMEDLYKLWGRVRKLSDLMTDYQKKFNLIKENERLSDGQETCQLDPGDIIRNFEGHAMKDMEPRTSKNVKVIAILSTLQDILKDPPFAQIAQTHKDEVDYSPPVPGPDHQKIVKKAEATVVGFFKGKGESGRIRRNRPIQEIVYDPGPTDVMGTAITNLTDITRRGSMSFNSKLYAKENLKLTWVHLPSTNMIWMNVSIPRPFVSGNKATKAQYITQSFPQDLLTSIMSHEGYRTREYYEVRSFFRDSWVEVPDKESRSRMMRPRSVTRPKENRVDPKPEESEISESSKDIETEDSNLDREGEGGGAREKNEKDTKKGQATTADSQQDQQKVYADWKSNTRQPVKKSHGFVNASAIYMPYLAYSTHCRHWDNRLVPDNQELKDAHDLYEELQDKYEGKDKQQHGSPTLDEWYYQFAQGDNEARDDQNSRNESQVVSKYLKENPETNDTPCVTEPNQWTVVRVNQLWIWTISKDWIITATSSPFDNSPDALVEDILNQLSKQAEYGGSHALPVSATELVPIIIDHCIGSYEKKPNESNRISIGQTFSHYINSIGRQETTLFDSFRAWSLEEHPRKKEKATANKSPMIQSLVKSSIKDTAGTTPSTSRVGGAETKQTNVQTQSQIISAAIKEEKRLYGDIKDVRDELNILKSVAQFQQIVQRGLAGKEVDESWFSSTYVVKDLQELDSIAERIQSAISTTLSLQQSDVANRQATEATRQGKTVMTFTFATVLFLPLSFLSSLFALDVASFQEAPAWAFYVIFFVSIGISAILGFSVFYWDNIKRAKGMLFEIIEKSFESDSSPTSRPSKLPEKKGTGGSDTAVSIPLKMKDGERGLKRLFKRHGRGADIHDIAERADTPRN</sequence>
<feature type="compositionally biased region" description="Low complexity" evidence="4">
    <location>
        <begin position="995"/>
        <end position="1006"/>
    </location>
</feature>
<feature type="compositionally biased region" description="Basic and acidic residues" evidence="4">
    <location>
        <begin position="945"/>
        <end position="993"/>
    </location>
</feature>
<gene>
    <name evidence="6" type="ORF">FOYG_13970</name>
</gene>
<dbReference type="PANTHER" id="PTHR24198">
    <property type="entry name" value="ANKYRIN REPEAT AND PROTEIN KINASE DOMAIN-CONTAINING PROTEIN"/>
    <property type="match status" value="1"/>
</dbReference>
<dbReference type="PROSITE" id="PS50088">
    <property type="entry name" value="ANK_REPEAT"/>
    <property type="match status" value="7"/>
</dbReference>
<dbReference type="Gene3D" id="1.20.58.340">
    <property type="entry name" value="Magnesium transport protein CorA, transmembrane region"/>
    <property type="match status" value="1"/>
</dbReference>
<dbReference type="PROSITE" id="PS50297">
    <property type="entry name" value="ANK_REP_REGION"/>
    <property type="match status" value="7"/>
</dbReference>
<feature type="repeat" description="ANK" evidence="3">
    <location>
        <begin position="331"/>
        <end position="353"/>
    </location>
</feature>
<feature type="region of interest" description="Disordered" evidence="4">
    <location>
        <begin position="1"/>
        <end position="50"/>
    </location>
</feature>
<name>W9HVG8_FUSOX</name>
<evidence type="ECO:0000313" key="6">
    <source>
        <dbReference type="EMBL" id="EWY84206.1"/>
    </source>
</evidence>
<dbReference type="InterPro" id="IPR036770">
    <property type="entry name" value="Ankyrin_rpt-contain_sf"/>
</dbReference>
<evidence type="ECO:0000256" key="3">
    <source>
        <dbReference type="PROSITE-ProRule" id="PRU00023"/>
    </source>
</evidence>
<feature type="repeat" description="ANK" evidence="3">
    <location>
        <begin position="93"/>
        <end position="125"/>
    </location>
</feature>
<evidence type="ECO:0000256" key="4">
    <source>
        <dbReference type="SAM" id="MobiDB-lite"/>
    </source>
</evidence>
<feature type="repeat" description="ANK" evidence="3">
    <location>
        <begin position="126"/>
        <end position="158"/>
    </location>
</feature>
<feature type="transmembrane region" description="Helical" evidence="5">
    <location>
        <begin position="1431"/>
        <end position="1453"/>
    </location>
</feature>
<keyword evidence="2 3" id="KW-0040">ANK repeat</keyword>
<dbReference type="PANTHER" id="PTHR24198:SF165">
    <property type="entry name" value="ANKYRIN REPEAT-CONTAINING PROTEIN-RELATED"/>
    <property type="match status" value="1"/>
</dbReference>
<organism evidence="6 7">
    <name type="scientific">Fusarium oxysporum NRRL 32931</name>
    <dbReference type="NCBI Taxonomy" id="660029"/>
    <lineage>
        <taxon>Eukaryota</taxon>
        <taxon>Fungi</taxon>
        <taxon>Dikarya</taxon>
        <taxon>Ascomycota</taxon>
        <taxon>Pezizomycotina</taxon>
        <taxon>Sordariomycetes</taxon>
        <taxon>Hypocreomycetidae</taxon>
        <taxon>Hypocreales</taxon>
        <taxon>Nectriaceae</taxon>
        <taxon>Fusarium</taxon>
        <taxon>Fusarium oxysporum species complex</taxon>
    </lineage>
</organism>
<dbReference type="EMBL" id="JH717847">
    <property type="protein sequence ID" value="EWY84206.1"/>
    <property type="molecule type" value="Genomic_DNA"/>
</dbReference>
<dbReference type="SUPFAM" id="SSF48403">
    <property type="entry name" value="Ankyrin repeat"/>
    <property type="match status" value="2"/>
</dbReference>
<feature type="repeat" description="ANK" evidence="3">
    <location>
        <begin position="368"/>
        <end position="400"/>
    </location>
</feature>
<keyword evidence="5" id="KW-0472">Membrane</keyword>
<evidence type="ECO:0000256" key="5">
    <source>
        <dbReference type="SAM" id="Phobius"/>
    </source>
</evidence>
<dbReference type="Pfam" id="PF01544">
    <property type="entry name" value="CorA"/>
    <property type="match status" value="1"/>
</dbReference>
<dbReference type="GO" id="GO:0046873">
    <property type="term" value="F:metal ion transmembrane transporter activity"/>
    <property type="evidence" value="ECO:0007669"/>
    <property type="project" value="InterPro"/>
</dbReference>
<feature type="transmembrane region" description="Helical" evidence="5">
    <location>
        <begin position="1397"/>
        <end position="1419"/>
    </location>
</feature>
<dbReference type="Proteomes" id="UP000030753">
    <property type="component" value="Unassembled WGS sequence"/>
</dbReference>
<feature type="compositionally biased region" description="Polar residues" evidence="4">
    <location>
        <begin position="1274"/>
        <end position="1290"/>
    </location>
</feature>
<dbReference type="Gene3D" id="1.25.40.20">
    <property type="entry name" value="Ankyrin repeat-containing domain"/>
    <property type="match status" value="4"/>
</dbReference>
<feature type="repeat" description="ANK" evidence="3">
    <location>
        <begin position="298"/>
        <end position="330"/>
    </location>
</feature>
<dbReference type="SMART" id="SM00248">
    <property type="entry name" value="ANK"/>
    <property type="match status" value="12"/>
</dbReference>
<dbReference type="InterPro" id="IPR002110">
    <property type="entry name" value="Ankyrin_rpt"/>
</dbReference>
<feature type="region of interest" description="Disordered" evidence="4">
    <location>
        <begin position="1270"/>
        <end position="1290"/>
    </location>
</feature>
<keyword evidence="1" id="KW-0677">Repeat</keyword>
<evidence type="ECO:0000313" key="7">
    <source>
        <dbReference type="Proteomes" id="UP000030753"/>
    </source>
</evidence>
<evidence type="ECO:0000256" key="2">
    <source>
        <dbReference type="ARBA" id="ARBA00023043"/>
    </source>
</evidence>
<keyword evidence="5" id="KW-0812">Transmembrane</keyword>